<sequence>MCLEGNDDDQLLLASLPHHWTLTSVVLLPLKNLKASAIEAKVLVCGGALKSHGDMVLLRNSNIWLINDAELETAGWE</sequence>
<name>A0A9D3UR09_9ROSI</name>
<gene>
    <name evidence="1" type="ORF">J1N35_033895</name>
</gene>
<reference evidence="1 2" key="1">
    <citation type="journal article" date="2021" name="Plant Biotechnol. J.">
        <title>Multi-omics assisted identification of the key and species-specific regulatory components of drought-tolerant mechanisms in Gossypium stocksii.</title>
        <authorList>
            <person name="Yu D."/>
            <person name="Ke L."/>
            <person name="Zhang D."/>
            <person name="Wu Y."/>
            <person name="Sun Y."/>
            <person name="Mei J."/>
            <person name="Sun J."/>
            <person name="Sun Y."/>
        </authorList>
    </citation>
    <scope>NUCLEOTIDE SEQUENCE [LARGE SCALE GENOMIC DNA]</scope>
    <source>
        <strain evidence="2">cv. E1</strain>
        <tissue evidence="1">Leaf</tissue>
    </source>
</reference>
<organism evidence="1 2">
    <name type="scientific">Gossypium stocksii</name>
    <dbReference type="NCBI Taxonomy" id="47602"/>
    <lineage>
        <taxon>Eukaryota</taxon>
        <taxon>Viridiplantae</taxon>
        <taxon>Streptophyta</taxon>
        <taxon>Embryophyta</taxon>
        <taxon>Tracheophyta</taxon>
        <taxon>Spermatophyta</taxon>
        <taxon>Magnoliopsida</taxon>
        <taxon>eudicotyledons</taxon>
        <taxon>Gunneridae</taxon>
        <taxon>Pentapetalae</taxon>
        <taxon>rosids</taxon>
        <taxon>malvids</taxon>
        <taxon>Malvales</taxon>
        <taxon>Malvaceae</taxon>
        <taxon>Malvoideae</taxon>
        <taxon>Gossypium</taxon>
    </lineage>
</organism>
<accession>A0A9D3UR09</accession>
<evidence type="ECO:0000313" key="1">
    <source>
        <dbReference type="EMBL" id="KAH1055830.1"/>
    </source>
</evidence>
<dbReference type="OrthoDB" id="2019572at2759"/>
<dbReference type="AlphaFoldDB" id="A0A9D3UR09"/>
<evidence type="ECO:0000313" key="2">
    <source>
        <dbReference type="Proteomes" id="UP000828251"/>
    </source>
</evidence>
<protein>
    <submittedName>
        <fullName evidence="1">Uncharacterized protein</fullName>
    </submittedName>
</protein>
<proteinExistence type="predicted"/>
<comment type="caution">
    <text evidence="1">The sequence shown here is derived from an EMBL/GenBank/DDBJ whole genome shotgun (WGS) entry which is preliminary data.</text>
</comment>
<dbReference type="Proteomes" id="UP000828251">
    <property type="component" value="Unassembled WGS sequence"/>
</dbReference>
<keyword evidence="2" id="KW-1185">Reference proteome</keyword>
<dbReference type="EMBL" id="JAIQCV010000010">
    <property type="protein sequence ID" value="KAH1055830.1"/>
    <property type="molecule type" value="Genomic_DNA"/>
</dbReference>